<dbReference type="PROSITE" id="PS50977">
    <property type="entry name" value="HTH_TETR_2"/>
    <property type="match status" value="1"/>
</dbReference>
<proteinExistence type="predicted"/>
<sequence length="227" mass="25500">MAMAAKGLTSPAGEVFRMAGAARPLASSRTCDPRIVRTKAALREALISLMEERGFDGFTVNDLCQRAGLNRGTFYNHFEDKDCLLQTFENEVLRGLAVFQEKMSALSIKDLMGYLVTKKPFPVLVELFDYLREEGDFLHAVLGPGGDVRFGPRLREAVCSQFIMSLLHEQYRENPTPFVNYYIAYYAGAYLGFIGHWVETGMKESSEEMALIAMKLLFIKPGEPITM</sequence>
<accession>K0YKE9</accession>
<dbReference type="PRINTS" id="PR00455">
    <property type="entry name" value="HTHTETR"/>
</dbReference>
<reference evidence="4 5" key="1">
    <citation type="submission" date="2012-08" db="EMBL/GenBank/DDBJ databases">
        <title>The Genome Sequence of Slackia piriformis YIT 12062.</title>
        <authorList>
            <consortium name="The Broad Institute Genome Sequencing Platform"/>
            <person name="Earl A."/>
            <person name="Ward D."/>
            <person name="Feldgarden M."/>
            <person name="Gevers D."/>
            <person name="Morotomi M."/>
            <person name="Walker B."/>
            <person name="Young S.K."/>
            <person name="Zeng Q."/>
            <person name="Gargeya S."/>
            <person name="Fitzgerald M."/>
            <person name="Haas B."/>
            <person name="Abouelleil A."/>
            <person name="Alvarado L."/>
            <person name="Arachchi H.M."/>
            <person name="Berlin A.M."/>
            <person name="Chapman S.B."/>
            <person name="Goldberg J."/>
            <person name="Griggs A."/>
            <person name="Gujja S."/>
            <person name="Hansen M."/>
            <person name="Howarth C."/>
            <person name="Imamovic A."/>
            <person name="Larimer J."/>
            <person name="McCowen C."/>
            <person name="Montmayeur A."/>
            <person name="Murphy C."/>
            <person name="Neiman D."/>
            <person name="Pearson M."/>
            <person name="Priest M."/>
            <person name="Roberts A."/>
            <person name="Saif S."/>
            <person name="Shea T."/>
            <person name="Sisk P."/>
            <person name="Sykes S."/>
            <person name="Wortman J."/>
            <person name="Nusbaum C."/>
            <person name="Birren B."/>
        </authorList>
    </citation>
    <scope>NUCLEOTIDE SEQUENCE [LARGE SCALE GENOMIC DNA]</scope>
    <source>
        <strain evidence="4 5">YIT 12062</strain>
    </source>
</reference>
<dbReference type="GO" id="GO:0003677">
    <property type="term" value="F:DNA binding"/>
    <property type="evidence" value="ECO:0007669"/>
    <property type="project" value="UniProtKB-UniRule"/>
</dbReference>
<evidence type="ECO:0000256" key="1">
    <source>
        <dbReference type="ARBA" id="ARBA00023125"/>
    </source>
</evidence>
<dbReference type="eggNOG" id="COG1309">
    <property type="taxonomic scope" value="Bacteria"/>
</dbReference>
<organism evidence="4 5">
    <name type="scientific">Slackia piriformis YIT 12062</name>
    <dbReference type="NCBI Taxonomy" id="742818"/>
    <lineage>
        <taxon>Bacteria</taxon>
        <taxon>Bacillati</taxon>
        <taxon>Actinomycetota</taxon>
        <taxon>Coriobacteriia</taxon>
        <taxon>Eggerthellales</taxon>
        <taxon>Eggerthellaceae</taxon>
        <taxon>Slackia</taxon>
    </lineage>
</organism>
<dbReference type="PANTHER" id="PTHR43479">
    <property type="entry name" value="ACREF/ENVCD OPERON REPRESSOR-RELATED"/>
    <property type="match status" value="1"/>
</dbReference>
<dbReference type="PANTHER" id="PTHR43479:SF7">
    <property type="entry name" value="TETR-FAMILY TRANSCRIPTIONAL REGULATOR"/>
    <property type="match status" value="1"/>
</dbReference>
<dbReference type="Gene3D" id="1.10.357.10">
    <property type="entry name" value="Tetracycline Repressor, domain 2"/>
    <property type="match status" value="1"/>
</dbReference>
<gene>
    <name evidence="4" type="ORF">HMPREF9451_01249</name>
</gene>
<comment type="caution">
    <text evidence="4">The sequence shown here is derived from an EMBL/GenBank/DDBJ whole genome shotgun (WGS) entry which is preliminary data.</text>
</comment>
<dbReference type="InterPro" id="IPR039532">
    <property type="entry name" value="TetR_C_Firmicutes"/>
</dbReference>
<evidence type="ECO:0000313" key="4">
    <source>
        <dbReference type="EMBL" id="EJZ83728.1"/>
    </source>
</evidence>
<dbReference type="Pfam" id="PF14278">
    <property type="entry name" value="TetR_C_8"/>
    <property type="match status" value="1"/>
</dbReference>
<evidence type="ECO:0000256" key="2">
    <source>
        <dbReference type="PROSITE-ProRule" id="PRU00335"/>
    </source>
</evidence>
<dbReference type="InParanoid" id="K0YKE9"/>
<name>K0YKE9_9ACTN</name>
<dbReference type="SUPFAM" id="SSF46689">
    <property type="entry name" value="Homeodomain-like"/>
    <property type="match status" value="1"/>
</dbReference>
<keyword evidence="1 2" id="KW-0238">DNA-binding</keyword>
<keyword evidence="5" id="KW-1185">Reference proteome</keyword>
<dbReference type="InterPro" id="IPR050624">
    <property type="entry name" value="HTH-type_Tx_Regulator"/>
</dbReference>
<dbReference type="InterPro" id="IPR023772">
    <property type="entry name" value="DNA-bd_HTH_TetR-type_CS"/>
</dbReference>
<feature type="domain" description="HTH tetR-type" evidence="3">
    <location>
        <begin position="36"/>
        <end position="96"/>
    </location>
</feature>
<dbReference type="PROSITE" id="PS01081">
    <property type="entry name" value="HTH_TETR_1"/>
    <property type="match status" value="1"/>
</dbReference>
<dbReference type="Pfam" id="PF00440">
    <property type="entry name" value="TetR_N"/>
    <property type="match status" value="1"/>
</dbReference>
<dbReference type="RefSeq" id="WP_009139447.1">
    <property type="nucleotide sequence ID" value="NZ_JH815198.1"/>
</dbReference>
<feature type="DNA-binding region" description="H-T-H motif" evidence="2">
    <location>
        <begin position="59"/>
        <end position="78"/>
    </location>
</feature>
<protein>
    <recommendedName>
        <fullName evidence="3">HTH tetR-type domain-containing protein</fullName>
    </recommendedName>
</protein>
<evidence type="ECO:0000259" key="3">
    <source>
        <dbReference type="PROSITE" id="PS50977"/>
    </source>
</evidence>
<dbReference type="InterPro" id="IPR001647">
    <property type="entry name" value="HTH_TetR"/>
</dbReference>
<evidence type="ECO:0000313" key="5">
    <source>
        <dbReference type="Proteomes" id="UP000006069"/>
    </source>
</evidence>
<dbReference type="PATRIC" id="fig|742818.3.peg.1311"/>
<dbReference type="InterPro" id="IPR009057">
    <property type="entry name" value="Homeodomain-like_sf"/>
</dbReference>
<dbReference type="Proteomes" id="UP000006069">
    <property type="component" value="Unassembled WGS sequence"/>
</dbReference>
<dbReference type="EMBL" id="ADMD01000007">
    <property type="protein sequence ID" value="EJZ83728.1"/>
    <property type="molecule type" value="Genomic_DNA"/>
</dbReference>
<dbReference type="AlphaFoldDB" id="K0YKE9"/>
<dbReference type="HOGENOM" id="CLU_087539_0_0_11"/>